<evidence type="ECO:0000256" key="8">
    <source>
        <dbReference type="SAM" id="Coils"/>
    </source>
</evidence>
<gene>
    <name evidence="12" type="ORF">JOD45_002879</name>
</gene>
<dbReference type="CDD" id="cd00130">
    <property type="entry name" value="PAS"/>
    <property type="match status" value="1"/>
</dbReference>
<dbReference type="SMART" id="SM00091">
    <property type="entry name" value="PAS"/>
    <property type="match status" value="1"/>
</dbReference>
<dbReference type="PROSITE" id="PS50113">
    <property type="entry name" value="PAC"/>
    <property type="match status" value="1"/>
</dbReference>
<reference evidence="12 13" key="1">
    <citation type="submission" date="2021-01" db="EMBL/GenBank/DDBJ databases">
        <title>Genomic Encyclopedia of Type Strains, Phase IV (KMG-IV): sequencing the most valuable type-strain genomes for metagenomic binning, comparative biology and taxonomic classification.</title>
        <authorList>
            <person name="Goeker M."/>
        </authorList>
    </citation>
    <scope>NUCLEOTIDE SEQUENCE [LARGE SCALE GENOMIC DNA]</scope>
    <source>
        <strain evidence="12 13">DSM 28236</strain>
    </source>
</reference>
<organism evidence="12 13">
    <name type="scientific">Scopulibacillus daqui</name>
    <dbReference type="NCBI Taxonomy" id="1469162"/>
    <lineage>
        <taxon>Bacteria</taxon>
        <taxon>Bacillati</taxon>
        <taxon>Bacillota</taxon>
        <taxon>Bacilli</taxon>
        <taxon>Bacillales</taxon>
        <taxon>Sporolactobacillaceae</taxon>
        <taxon>Scopulibacillus</taxon>
    </lineage>
</organism>
<dbReference type="InterPro" id="IPR009057">
    <property type="entry name" value="Homeodomain-like_sf"/>
</dbReference>
<keyword evidence="2" id="KW-0058">Aromatic hydrocarbons catabolism</keyword>
<dbReference type="Pfam" id="PF25601">
    <property type="entry name" value="AAA_lid_14"/>
    <property type="match status" value="1"/>
</dbReference>
<dbReference type="PROSITE" id="PS50045">
    <property type="entry name" value="SIGMA54_INTERACT_4"/>
    <property type="match status" value="1"/>
</dbReference>
<evidence type="ECO:0000256" key="1">
    <source>
        <dbReference type="ARBA" id="ARBA00022741"/>
    </source>
</evidence>
<dbReference type="CDD" id="cd00009">
    <property type="entry name" value="AAA"/>
    <property type="match status" value="1"/>
</dbReference>
<evidence type="ECO:0000256" key="7">
    <source>
        <dbReference type="ARBA" id="ARBA00029500"/>
    </source>
</evidence>
<evidence type="ECO:0000256" key="4">
    <source>
        <dbReference type="ARBA" id="ARBA00023015"/>
    </source>
</evidence>
<dbReference type="Gene3D" id="3.40.50.300">
    <property type="entry name" value="P-loop containing nucleotide triphosphate hydrolases"/>
    <property type="match status" value="1"/>
</dbReference>
<dbReference type="SUPFAM" id="SSF52540">
    <property type="entry name" value="P-loop containing nucleoside triphosphate hydrolases"/>
    <property type="match status" value="1"/>
</dbReference>
<dbReference type="InterPro" id="IPR002078">
    <property type="entry name" value="Sigma_54_int"/>
</dbReference>
<dbReference type="InterPro" id="IPR025943">
    <property type="entry name" value="Sigma_54_int_dom_ATP-bd_2"/>
</dbReference>
<comment type="caution">
    <text evidence="12">The sequence shown here is derived from an EMBL/GenBank/DDBJ whole genome shotgun (WGS) entry which is preliminary data.</text>
</comment>
<evidence type="ECO:0000256" key="6">
    <source>
        <dbReference type="ARBA" id="ARBA00023163"/>
    </source>
</evidence>
<keyword evidence="13" id="KW-1185">Reference proteome</keyword>
<keyword evidence="5" id="KW-0238">DNA-binding</keyword>
<dbReference type="InterPro" id="IPR025662">
    <property type="entry name" value="Sigma_54_int_dom_ATP-bd_1"/>
</dbReference>
<dbReference type="EMBL" id="JAFBER010000025">
    <property type="protein sequence ID" value="MBM7646647.1"/>
    <property type="molecule type" value="Genomic_DNA"/>
</dbReference>
<dbReference type="PROSITE" id="PS00676">
    <property type="entry name" value="SIGMA54_INTERACT_2"/>
    <property type="match status" value="1"/>
</dbReference>
<feature type="domain" description="Sigma-54 factor interaction" evidence="9">
    <location>
        <begin position="152"/>
        <end position="381"/>
    </location>
</feature>
<dbReference type="InterPro" id="IPR000014">
    <property type="entry name" value="PAS"/>
</dbReference>
<feature type="domain" description="PAC" evidence="11">
    <location>
        <begin position="75"/>
        <end position="127"/>
    </location>
</feature>
<dbReference type="InterPro" id="IPR027417">
    <property type="entry name" value="P-loop_NTPase"/>
</dbReference>
<dbReference type="NCBIfam" id="TIGR00229">
    <property type="entry name" value="sensory_box"/>
    <property type="match status" value="1"/>
</dbReference>
<evidence type="ECO:0000259" key="11">
    <source>
        <dbReference type="PROSITE" id="PS50113"/>
    </source>
</evidence>
<evidence type="ECO:0000256" key="2">
    <source>
        <dbReference type="ARBA" id="ARBA00022797"/>
    </source>
</evidence>
<dbReference type="InterPro" id="IPR058031">
    <property type="entry name" value="AAA_lid_NorR"/>
</dbReference>
<dbReference type="Pfam" id="PF18024">
    <property type="entry name" value="HTH_50"/>
    <property type="match status" value="1"/>
</dbReference>
<dbReference type="InterPro" id="IPR035965">
    <property type="entry name" value="PAS-like_dom_sf"/>
</dbReference>
<dbReference type="InterPro" id="IPR030828">
    <property type="entry name" value="HTH_TyrR"/>
</dbReference>
<keyword evidence="1" id="KW-0547">Nucleotide-binding</keyword>
<evidence type="ECO:0000256" key="3">
    <source>
        <dbReference type="ARBA" id="ARBA00022840"/>
    </source>
</evidence>
<sequence>MSKNRHSLEIELNAILKASNDNIVITDGEGKVLKASPNCEDIYGCSRSYLIGKTVFELEKENIFTPSVSLRVLKERKEVQVMQKTLTGRVVMATGIPIFDDHKTLIRIISFSHDLTEIQKLREDYEHLQAKMKQYEFKIKELQEKQFGNEKMIINSKKMQKTWDLIHRVAKSDAAVLLLGESGVGKTAFAHALHDLSDRKNESFIEVNCGAIPENLFESEMFGYEAGAFTGASKKGKKGMIELANNGTLFLDEIGDLSLDNQVKLLQVLQSKKVARIGGNKMKQVNFRLAAATNQNLEQLVKEKKFRQDLYYRLNVVPITIPSLRERKEDIYQLIHHCLSKFNKKYQSRKSFHPTAIDALLKYDWPGNVRELENLIERLVITSETDIIYPGSLPFNEQSDHSRHTNWSELEHFDDRYLTLREALQAVEKNWLERACRQYKSTYEMAKYLGLSQSTVVRRLKKYHIR</sequence>
<evidence type="ECO:0000313" key="12">
    <source>
        <dbReference type="EMBL" id="MBM7646647.1"/>
    </source>
</evidence>
<protein>
    <recommendedName>
        <fullName evidence="7">HTH-type transcriptional regulatory protein TyrR</fullName>
    </recommendedName>
</protein>
<dbReference type="SUPFAM" id="SSF46689">
    <property type="entry name" value="Homeodomain-like"/>
    <property type="match status" value="1"/>
</dbReference>
<evidence type="ECO:0000259" key="9">
    <source>
        <dbReference type="PROSITE" id="PS50045"/>
    </source>
</evidence>
<evidence type="ECO:0000259" key="10">
    <source>
        <dbReference type="PROSITE" id="PS50112"/>
    </source>
</evidence>
<dbReference type="Gene3D" id="1.10.8.60">
    <property type="match status" value="1"/>
</dbReference>
<feature type="domain" description="PAS" evidence="10">
    <location>
        <begin position="8"/>
        <end position="58"/>
    </location>
</feature>
<name>A0ABS2Q2X5_9BACL</name>
<dbReference type="PROSITE" id="PS00675">
    <property type="entry name" value="SIGMA54_INTERACT_1"/>
    <property type="match status" value="1"/>
</dbReference>
<keyword evidence="8" id="KW-0175">Coiled coil</keyword>
<keyword evidence="6" id="KW-0804">Transcription</keyword>
<dbReference type="RefSeq" id="WP_205004529.1">
    <property type="nucleotide sequence ID" value="NZ_JAFBER010000025.1"/>
</dbReference>
<dbReference type="PROSITE" id="PS00688">
    <property type="entry name" value="SIGMA54_INTERACT_3"/>
    <property type="match status" value="1"/>
</dbReference>
<dbReference type="Gene3D" id="3.30.450.20">
    <property type="entry name" value="PAS domain"/>
    <property type="match status" value="1"/>
</dbReference>
<dbReference type="InterPro" id="IPR003593">
    <property type="entry name" value="AAA+_ATPase"/>
</dbReference>
<dbReference type="PANTHER" id="PTHR32071">
    <property type="entry name" value="TRANSCRIPTIONAL REGULATORY PROTEIN"/>
    <property type="match status" value="1"/>
</dbReference>
<evidence type="ECO:0000313" key="13">
    <source>
        <dbReference type="Proteomes" id="UP000808914"/>
    </source>
</evidence>
<accession>A0ABS2Q2X5</accession>
<keyword evidence="3" id="KW-0067">ATP-binding</keyword>
<dbReference type="InterPro" id="IPR000700">
    <property type="entry name" value="PAS-assoc_C"/>
</dbReference>
<keyword evidence="4" id="KW-0805">Transcription regulation</keyword>
<dbReference type="PROSITE" id="PS50112">
    <property type="entry name" value="PAS"/>
    <property type="match status" value="1"/>
</dbReference>
<dbReference type="InterPro" id="IPR025944">
    <property type="entry name" value="Sigma_54_int_dom_CS"/>
</dbReference>
<dbReference type="Gene3D" id="1.10.10.60">
    <property type="entry name" value="Homeodomain-like"/>
    <property type="match status" value="1"/>
</dbReference>
<dbReference type="Proteomes" id="UP000808914">
    <property type="component" value="Unassembled WGS sequence"/>
</dbReference>
<dbReference type="PANTHER" id="PTHR32071:SF57">
    <property type="entry name" value="C4-DICARBOXYLATE TRANSPORT TRANSCRIPTIONAL REGULATORY PROTEIN DCTD"/>
    <property type="match status" value="1"/>
</dbReference>
<evidence type="ECO:0000256" key="5">
    <source>
        <dbReference type="ARBA" id="ARBA00023125"/>
    </source>
</evidence>
<proteinExistence type="predicted"/>
<feature type="coiled-coil region" evidence="8">
    <location>
        <begin position="118"/>
        <end position="145"/>
    </location>
</feature>
<dbReference type="SUPFAM" id="SSF55785">
    <property type="entry name" value="PYP-like sensor domain (PAS domain)"/>
    <property type="match status" value="1"/>
</dbReference>
<dbReference type="Pfam" id="PF00158">
    <property type="entry name" value="Sigma54_activat"/>
    <property type="match status" value="1"/>
</dbReference>
<dbReference type="SMART" id="SM00382">
    <property type="entry name" value="AAA"/>
    <property type="match status" value="1"/>
</dbReference>
<dbReference type="Pfam" id="PF13426">
    <property type="entry name" value="PAS_9"/>
    <property type="match status" value="1"/>
</dbReference>